<evidence type="ECO:0000313" key="3">
    <source>
        <dbReference type="EMBL" id="GGD24459.1"/>
    </source>
</evidence>
<proteinExistence type="predicted"/>
<feature type="transmembrane region" description="Helical" evidence="1">
    <location>
        <begin position="21"/>
        <end position="41"/>
    </location>
</feature>
<reference evidence="4 5" key="1">
    <citation type="journal article" date="2008" name="Int. J. Syst. Evol. Microbiol.">
        <title>Nocardioides daphniae sp. nov., isolated from Daphnia cucullata (Crustacea: Cladocera).</title>
        <authorList>
            <person name="Toth E.M."/>
            <person name="Keki Z."/>
            <person name="Homonnay Z.G."/>
            <person name="Borsodi A.K."/>
            <person name="Marialigeti K."/>
            <person name="Schumann P."/>
        </authorList>
    </citation>
    <scope>NUCLEOTIDE SEQUENCE [LARGE SCALE GENOMIC DNA]</scope>
    <source>
        <strain evidence="4 5">JCM 16608</strain>
    </source>
</reference>
<evidence type="ECO:0000256" key="1">
    <source>
        <dbReference type="SAM" id="Phobius"/>
    </source>
</evidence>
<dbReference type="InterPro" id="IPR012495">
    <property type="entry name" value="TadE-like_dom"/>
</dbReference>
<evidence type="ECO:0000313" key="5">
    <source>
        <dbReference type="Proteomes" id="UP000297025"/>
    </source>
</evidence>
<accession>A0A4P7UDH9</accession>
<evidence type="ECO:0000259" key="2">
    <source>
        <dbReference type="Pfam" id="PF07811"/>
    </source>
</evidence>
<organism evidence="4 5">
    <name type="scientific">Nocardioides daphniae</name>
    <dbReference type="NCBI Taxonomy" id="402297"/>
    <lineage>
        <taxon>Bacteria</taxon>
        <taxon>Bacillati</taxon>
        <taxon>Actinomycetota</taxon>
        <taxon>Actinomycetes</taxon>
        <taxon>Propionibacteriales</taxon>
        <taxon>Nocardioidaceae</taxon>
        <taxon>Nocardioides</taxon>
    </lineage>
</organism>
<dbReference type="KEGG" id="ndp:E2C04_09885"/>
<feature type="domain" description="TadE-like" evidence="2">
    <location>
        <begin position="20"/>
        <end position="62"/>
    </location>
</feature>
<evidence type="ECO:0000313" key="6">
    <source>
        <dbReference type="Proteomes" id="UP000630594"/>
    </source>
</evidence>
<dbReference type="EMBL" id="CP038462">
    <property type="protein sequence ID" value="QCC77415.1"/>
    <property type="molecule type" value="Genomic_DNA"/>
</dbReference>
<protein>
    <submittedName>
        <fullName evidence="4">Pilus assembly protein</fullName>
    </submittedName>
</protein>
<keyword evidence="6" id="KW-1185">Reference proteome</keyword>
<name>A0A4P7UDH9_9ACTN</name>
<dbReference type="Proteomes" id="UP000297025">
    <property type="component" value="Chromosome"/>
</dbReference>
<keyword evidence="1" id="KW-0472">Membrane</keyword>
<dbReference type="RefSeq" id="WP_135832460.1">
    <property type="nucleotide sequence ID" value="NZ_BMCK01000004.1"/>
</dbReference>
<reference evidence="4" key="4">
    <citation type="submission" date="2019-03" db="EMBL/GenBank/DDBJ databases">
        <authorList>
            <person name="Huang Y."/>
        </authorList>
    </citation>
    <scope>NUCLEOTIDE SEQUENCE</scope>
    <source>
        <strain evidence="4">JCM 16608</strain>
    </source>
</reference>
<evidence type="ECO:0000313" key="4">
    <source>
        <dbReference type="EMBL" id="QCC77415.1"/>
    </source>
</evidence>
<reference evidence="3" key="5">
    <citation type="submission" date="2024-05" db="EMBL/GenBank/DDBJ databases">
        <authorList>
            <person name="Sun Q."/>
            <person name="Sedlacek I."/>
        </authorList>
    </citation>
    <scope>NUCLEOTIDE SEQUENCE</scope>
    <source>
        <strain evidence="3">CCM 7403</strain>
    </source>
</reference>
<reference evidence="6" key="3">
    <citation type="journal article" date="2019" name="Int. J. Syst. Evol. Microbiol.">
        <title>The Global Catalogue of Microorganisms (GCM) 10K type strain sequencing project: providing services to taxonomists for standard genome sequencing and annotation.</title>
        <authorList>
            <consortium name="The Broad Institute Genomics Platform"/>
            <consortium name="The Broad Institute Genome Sequencing Center for Infectious Disease"/>
            <person name="Wu L."/>
            <person name="Ma J."/>
        </authorList>
    </citation>
    <scope>NUCLEOTIDE SEQUENCE [LARGE SCALE GENOMIC DNA]</scope>
    <source>
        <strain evidence="6">CCM 7403</strain>
    </source>
</reference>
<dbReference type="AlphaFoldDB" id="A0A4P7UDH9"/>
<dbReference type="Pfam" id="PF07811">
    <property type="entry name" value="TadE"/>
    <property type="match status" value="1"/>
</dbReference>
<reference evidence="3" key="2">
    <citation type="journal article" date="2014" name="Int. J. Syst. Evol. Microbiol.">
        <title>Complete genome of a new Firmicutes species belonging to the dominant human colonic microbiota ('Ruminococcus bicirculans') reveals two chromosomes and a selective capacity to utilize plant glucans.</title>
        <authorList>
            <consortium name="NISC Comparative Sequencing Program"/>
            <person name="Wegmann U."/>
            <person name="Louis P."/>
            <person name="Goesmann A."/>
            <person name="Henrissat B."/>
            <person name="Duncan S.H."/>
            <person name="Flint H.J."/>
        </authorList>
    </citation>
    <scope>NUCLEOTIDE SEQUENCE</scope>
    <source>
        <strain evidence="3">CCM 7403</strain>
    </source>
</reference>
<gene>
    <name evidence="4" type="ORF">E2C04_09885</name>
    <name evidence="3" type="ORF">GCM10007231_24550</name>
</gene>
<keyword evidence="1" id="KW-0812">Transmembrane</keyword>
<dbReference type="EMBL" id="BMCK01000004">
    <property type="protein sequence ID" value="GGD24459.1"/>
    <property type="molecule type" value="Genomic_DNA"/>
</dbReference>
<sequence length="138" mass="14419">MSRPKPATSADRPRRRTERGSVSIELVILLPALFAVMFLGMQAALFHHARTVAIAAAQEGARTAAAEHGTEAAGVAAAAAFVEDAGGDEVLTHATNRAERNTTTVTVVVRGRSLSVIPGWAPVVRQSASAPVERLTTP</sequence>
<dbReference type="OrthoDB" id="4227347at2"/>
<dbReference type="Proteomes" id="UP000630594">
    <property type="component" value="Unassembled WGS sequence"/>
</dbReference>
<keyword evidence="1" id="KW-1133">Transmembrane helix</keyword>